<reference evidence="1 2" key="1">
    <citation type="journal article" date="2016" name="Nat. Commun.">
        <title>Thousands of microbial genomes shed light on interconnected biogeochemical processes in an aquifer system.</title>
        <authorList>
            <person name="Anantharaman K."/>
            <person name="Brown C.T."/>
            <person name="Hug L.A."/>
            <person name="Sharon I."/>
            <person name="Castelle C.J."/>
            <person name="Probst A.J."/>
            <person name="Thomas B.C."/>
            <person name="Singh A."/>
            <person name="Wilkins M.J."/>
            <person name="Karaoz U."/>
            <person name="Brodie E.L."/>
            <person name="Williams K.H."/>
            <person name="Hubbard S.S."/>
            <person name="Banfield J.F."/>
        </authorList>
    </citation>
    <scope>NUCLEOTIDE SEQUENCE [LARGE SCALE GENOMIC DNA]</scope>
</reference>
<accession>A0A1G2KS48</accession>
<name>A0A1G2KS48_9BACT</name>
<dbReference type="AlphaFoldDB" id="A0A1G2KS48"/>
<gene>
    <name evidence="1" type="ORF">A3C16_03910</name>
</gene>
<sequence length="361" mass="39708">MITDKKLQGAHVGLNPILVSQGASYEESIVRFSMDDSGIVLEQRITADGSAFSFRIGFTRDWITIPVKGWGVDDGIAIRQELTTPLAQLIFLFPPRVKDGFDAVMILGEGVPAPLGVFVREGMGDARLRKFYADEFRPRMSDARESWLKPINVARAEEVMRSGMVREKTQLLKDAEHNLWTGTEQEIASRLDLIARGINDHNPKVQQTALEAFTLGGRVIGGVRLVTDALSRYDTLKPEVLESAMDAATVLLYETYNHNKVLGEVRDVFKTVDVSAVHVLTGGLVTPHQFKALERIVRRPASRSWTAGQETALRNAIMTVVADKEHTSERARQIGVRALADYPLPGGSASVGDKPAGHQAP</sequence>
<organism evidence="1 2">
    <name type="scientific">Candidatus Sungbacteria bacterium RIFCSPHIGHO2_02_FULL_51_29</name>
    <dbReference type="NCBI Taxonomy" id="1802273"/>
    <lineage>
        <taxon>Bacteria</taxon>
        <taxon>Candidatus Sungiibacteriota</taxon>
    </lineage>
</organism>
<evidence type="ECO:0000313" key="1">
    <source>
        <dbReference type="EMBL" id="OHA02220.1"/>
    </source>
</evidence>
<protein>
    <submittedName>
        <fullName evidence="1">Uncharacterized protein</fullName>
    </submittedName>
</protein>
<proteinExistence type="predicted"/>
<dbReference type="EMBL" id="MHQL01000041">
    <property type="protein sequence ID" value="OHA02220.1"/>
    <property type="molecule type" value="Genomic_DNA"/>
</dbReference>
<comment type="caution">
    <text evidence="1">The sequence shown here is derived from an EMBL/GenBank/DDBJ whole genome shotgun (WGS) entry which is preliminary data.</text>
</comment>
<dbReference type="Proteomes" id="UP000177811">
    <property type="component" value="Unassembled WGS sequence"/>
</dbReference>
<evidence type="ECO:0000313" key="2">
    <source>
        <dbReference type="Proteomes" id="UP000177811"/>
    </source>
</evidence>